<keyword evidence="2" id="KW-1185">Reference proteome</keyword>
<sequence>MIRNTNFDGSLRKHQKIFGYAPRVVDVNIATELLKWTLQKVQKPAGDSRDLALQKSPHSQVHRIGIRGVSRPQIFAEASRKMSVGDQNYGFQSTSRFPVLLMIRKTSGNLLSGPGQQILHQNYLLADLLVDFYI</sequence>
<evidence type="ECO:0000313" key="1">
    <source>
        <dbReference type="EMBL" id="PIC39887.1"/>
    </source>
</evidence>
<reference evidence="2" key="1">
    <citation type="submission" date="2017-10" db="EMBL/GenBank/DDBJ databases">
        <title>Rapid genome shrinkage in a self-fertile nematode reveals novel sperm competition proteins.</title>
        <authorList>
            <person name="Yin D."/>
            <person name="Schwarz E.M."/>
            <person name="Thomas C.G."/>
            <person name="Felde R.L."/>
            <person name="Korf I.F."/>
            <person name="Cutter A.D."/>
            <person name="Schartner C.M."/>
            <person name="Ralston E.J."/>
            <person name="Meyer B.J."/>
            <person name="Haag E.S."/>
        </authorList>
    </citation>
    <scope>NUCLEOTIDE SEQUENCE [LARGE SCALE GENOMIC DNA]</scope>
    <source>
        <strain evidence="2">JU1422</strain>
    </source>
</reference>
<accession>A0A2G5UK29</accession>
<gene>
    <name evidence="1" type="primary">Cnig_chr_III.g11434</name>
    <name evidence="1" type="ORF">B9Z55_011434</name>
</gene>
<protein>
    <submittedName>
        <fullName evidence="1">Uncharacterized protein</fullName>
    </submittedName>
</protein>
<dbReference type="EMBL" id="PDUG01000003">
    <property type="protein sequence ID" value="PIC39887.1"/>
    <property type="molecule type" value="Genomic_DNA"/>
</dbReference>
<dbReference type="Proteomes" id="UP000230233">
    <property type="component" value="Chromosome III"/>
</dbReference>
<proteinExistence type="predicted"/>
<comment type="caution">
    <text evidence="1">The sequence shown here is derived from an EMBL/GenBank/DDBJ whole genome shotgun (WGS) entry which is preliminary data.</text>
</comment>
<organism evidence="1 2">
    <name type="scientific">Caenorhabditis nigoni</name>
    <dbReference type="NCBI Taxonomy" id="1611254"/>
    <lineage>
        <taxon>Eukaryota</taxon>
        <taxon>Metazoa</taxon>
        <taxon>Ecdysozoa</taxon>
        <taxon>Nematoda</taxon>
        <taxon>Chromadorea</taxon>
        <taxon>Rhabditida</taxon>
        <taxon>Rhabditina</taxon>
        <taxon>Rhabditomorpha</taxon>
        <taxon>Rhabditoidea</taxon>
        <taxon>Rhabditidae</taxon>
        <taxon>Peloderinae</taxon>
        <taxon>Caenorhabditis</taxon>
    </lineage>
</organism>
<dbReference type="AlphaFoldDB" id="A0A2G5UK29"/>
<evidence type="ECO:0000313" key="2">
    <source>
        <dbReference type="Proteomes" id="UP000230233"/>
    </source>
</evidence>
<name>A0A2G5UK29_9PELO</name>